<accession>A0ABT7CP09</accession>
<comment type="caution">
    <text evidence="1">The sequence shown here is derived from an EMBL/GenBank/DDBJ whole genome shotgun (WGS) entry which is preliminary data.</text>
</comment>
<evidence type="ECO:0000313" key="1">
    <source>
        <dbReference type="EMBL" id="MDJ1495432.1"/>
    </source>
</evidence>
<dbReference type="Pfam" id="PF13644">
    <property type="entry name" value="DKNYY"/>
    <property type="match status" value="2"/>
</dbReference>
<reference evidence="1 2" key="1">
    <citation type="submission" date="2023-05" db="EMBL/GenBank/DDBJ databases">
        <authorList>
            <person name="Zhang X."/>
        </authorList>
    </citation>
    <scope>NUCLEOTIDE SEQUENCE [LARGE SCALE GENOMIC DNA]</scope>
    <source>
        <strain evidence="1 2">DM2B3-1</strain>
    </source>
</reference>
<gene>
    <name evidence="1" type="ORF">QNI19_21010</name>
</gene>
<evidence type="ECO:0000313" key="2">
    <source>
        <dbReference type="Proteomes" id="UP001228581"/>
    </source>
</evidence>
<dbReference type="RefSeq" id="WP_313999447.1">
    <property type="nucleotide sequence ID" value="NZ_JASJOR010000001.1"/>
</dbReference>
<dbReference type="InterPro" id="IPR027375">
    <property type="entry name" value="DKNYY"/>
</dbReference>
<organism evidence="1 2">
    <name type="scientific">Xanthocytophaga flava</name>
    <dbReference type="NCBI Taxonomy" id="3048013"/>
    <lineage>
        <taxon>Bacteria</taxon>
        <taxon>Pseudomonadati</taxon>
        <taxon>Bacteroidota</taxon>
        <taxon>Cytophagia</taxon>
        <taxon>Cytophagales</taxon>
        <taxon>Rhodocytophagaceae</taxon>
        <taxon>Xanthocytophaga</taxon>
    </lineage>
</organism>
<dbReference type="Proteomes" id="UP001228581">
    <property type="component" value="Unassembled WGS sequence"/>
</dbReference>
<sequence length="363" mass="41673">MFRTFFRVLKFFLFPLSLLSLFRCGSGYKEKDGKVTYNGKEIDTSTMHGFVVLNDAFAKDSIQGYFREREISESDGPTFQALDENYAKDKKNVFYCTKTRDSQTYFTTSSIYIQRLSSADPASFVALEYGYAKDKKRAYYEGKPFDITDPDSFSALNSNFSKDRIHAYYRCNPVAKSHGESFEVLDYDFAKDKNHIYYYGVNDEGEYDIHILDCDMASFTRIEQWYSKDKISAFYKTERITGSDPSSFQKLNSEFSKDKSTVYYQTNPIKGADASTFHLLDDYYAKDTTAIFWTNILLQEADPSHFQILELGYATDGKKVFYNGKIVKGADAASFKAYPHGVGDADAEDKHNKFYEGQIVKSE</sequence>
<proteinExistence type="predicted"/>
<keyword evidence="2" id="KW-1185">Reference proteome</keyword>
<dbReference type="EMBL" id="JASJOT010000015">
    <property type="protein sequence ID" value="MDJ1495432.1"/>
    <property type="molecule type" value="Genomic_DNA"/>
</dbReference>
<name>A0ABT7CP09_9BACT</name>
<protein>
    <submittedName>
        <fullName evidence="1">DKNYY domain-containing protein</fullName>
    </submittedName>
</protein>